<dbReference type="OrthoDB" id="3784793at2759"/>
<keyword evidence="1" id="KW-0175">Coiled coil</keyword>
<reference evidence="2" key="1">
    <citation type="journal article" date="2020" name="Stud. Mycol.">
        <title>101 Dothideomycetes genomes: a test case for predicting lifestyles and emergence of pathogens.</title>
        <authorList>
            <person name="Haridas S."/>
            <person name="Albert R."/>
            <person name="Binder M."/>
            <person name="Bloem J."/>
            <person name="Labutti K."/>
            <person name="Salamov A."/>
            <person name="Andreopoulos B."/>
            <person name="Baker S."/>
            <person name="Barry K."/>
            <person name="Bills G."/>
            <person name="Bluhm B."/>
            <person name="Cannon C."/>
            <person name="Castanera R."/>
            <person name="Culley D."/>
            <person name="Daum C."/>
            <person name="Ezra D."/>
            <person name="Gonzalez J."/>
            <person name="Henrissat B."/>
            <person name="Kuo A."/>
            <person name="Liang C."/>
            <person name="Lipzen A."/>
            <person name="Lutzoni F."/>
            <person name="Magnuson J."/>
            <person name="Mondo S."/>
            <person name="Nolan M."/>
            <person name="Ohm R."/>
            <person name="Pangilinan J."/>
            <person name="Park H.-J."/>
            <person name="Ramirez L."/>
            <person name="Alfaro M."/>
            <person name="Sun H."/>
            <person name="Tritt A."/>
            <person name="Yoshinaga Y."/>
            <person name="Zwiers L.-H."/>
            <person name="Turgeon B."/>
            <person name="Goodwin S."/>
            <person name="Spatafora J."/>
            <person name="Crous P."/>
            <person name="Grigoriev I."/>
        </authorList>
    </citation>
    <scope>NUCLEOTIDE SEQUENCE</scope>
    <source>
        <strain evidence="2">CBS 183.55</strain>
    </source>
</reference>
<protein>
    <submittedName>
        <fullName evidence="2">Uncharacterized protein</fullName>
    </submittedName>
</protein>
<name>A0A6A5RVZ0_9PLEO</name>
<gene>
    <name evidence="2" type="ORF">M421DRAFT_2833</name>
</gene>
<dbReference type="GeneID" id="54346582"/>
<keyword evidence="3" id="KW-1185">Reference proteome</keyword>
<evidence type="ECO:0000313" key="2">
    <source>
        <dbReference type="EMBL" id="KAF1931334.1"/>
    </source>
</evidence>
<accession>A0A6A5RVZ0</accession>
<organism evidence="2 3">
    <name type="scientific">Didymella exigua CBS 183.55</name>
    <dbReference type="NCBI Taxonomy" id="1150837"/>
    <lineage>
        <taxon>Eukaryota</taxon>
        <taxon>Fungi</taxon>
        <taxon>Dikarya</taxon>
        <taxon>Ascomycota</taxon>
        <taxon>Pezizomycotina</taxon>
        <taxon>Dothideomycetes</taxon>
        <taxon>Pleosporomycetidae</taxon>
        <taxon>Pleosporales</taxon>
        <taxon>Pleosporineae</taxon>
        <taxon>Didymellaceae</taxon>
        <taxon>Didymella</taxon>
    </lineage>
</organism>
<proteinExistence type="predicted"/>
<evidence type="ECO:0000256" key="1">
    <source>
        <dbReference type="SAM" id="Coils"/>
    </source>
</evidence>
<dbReference type="EMBL" id="ML978961">
    <property type="protein sequence ID" value="KAF1931334.1"/>
    <property type="molecule type" value="Genomic_DNA"/>
</dbReference>
<dbReference type="Proteomes" id="UP000800082">
    <property type="component" value="Unassembled WGS sequence"/>
</dbReference>
<dbReference type="AlphaFoldDB" id="A0A6A5RVZ0"/>
<evidence type="ECO:0000313" key="3">
    <source>
        <dbReference type="Proteomes" id="UP000800082"/>
    </source>
</evidence>
<feature type="coiled-coil region" evidence="1">
    <location>
        <begin position="197"/>
        <end position="224"/>
    </location>
</feature>
<sequence length="356" mass="40108">MPFRDRDWENYLRECECFPAYTDYIFGVDTRPEVDDEPGSDSQLLPQFLPQPLPQRLYDLPLSAQNPIAYNSARDSPRSRLSTMPNLQHASMPRQESSFESRPPTPCPAPHDLPTAGSQEKLLRPSELIADPAYSFISQQRRMEVNNMIIDAWNMVHSDAIPSQKAQAMDFIKDMSRGAAVKLKEHAALHESRLQAEVRAEEQAEAYNAQAEAYNAQLEAHAEQVAEHPYQRHFTPAHHTTEAEHIRAEAEAERTAAHTSVPTSTYAIHDLSQLPAYVQSQLPHLWTCTDIMNLQAPPTDPVQMTRYQQAQQYIADFKSSIPPKGLPWVGLVVDGMIRLHKAGSNPMAVLHTMPSV</sequence>
<dbReference type="RefSeq" id="XP_033451582.1">
    <property type="nucleotide sequence ID" value="XM_033588935.1"/>
</dbReference>